<dbReference type="Pfam" id="PF09925">
    <property type="entry name" value="DUF2157"/>
    <property type="match status" value="1"/>
</dbReference>
<proteinExistence type="predicted"/>
<feature type="transmembrane region" description="Helical" evidence="1">
    <location>
        <begin position="382"/>
        <end position="399"/>
    </location>
</feature>
<evidence type="ECO:0000256" key="1">
    <source>
        <dbReference type="SAM" id="Phobius"/>
    </source>
</evidence>
<feature type="transmembrane region" description="Helical" evidence="1">
    <location>
        <begin position="433"/>
        <end position="454"/>
    </location>
</feature>
<evidence type="ECO:0000259" key="2">
    <source>
        <dbReference type="Pfam" id="PF09925"/>
    </source>
</evidence>
<feature type="transmembrane region" description="Helical" evidence="1">
    <location>
        <begin position="290"/>
        <end position="308"/>
    </location>
</feature>
<reference evidence="3" key="2">
    <citation type="journal article" date="2019" name="Genome Biol. Evol.">
        <title>Day and night: Metabolic profiles and evolutionary relationships of six axenic non-marine cyanobacteria.</title>
        <authorList>
            <person name="Will S.E."/>
            <person name="Henke P."/>
            <person name="Boedeker C."/>
            <person name="Huang S."/>
            <person name="Brinkmann H."/>
            <person name="Rohde M."/>
            <person name="Jarek M."/>
            <person name="Friedl T."/>
            <person name="Seufert S."/>
            <person name="Schumacher M."/>
            <person name="Overmann J."/>
            <person name="Neumann-Schaal M."/>
            <person name="Petersen J."/>
        </authorList>
    </citation>
    <scope>NUCLEOTIDE SEQUENCE [LARGE SCALE GENOMIC DNA]</scope>
    <source>
        <strain evidence="3">PCC 7102</strain>
    </source>
</reference>
<comment type="caution">
    <text evidence="3">The sequence shown here is derived from an EMBL/GenBank/DDBJ whole genome shotgun (WGS) entry which is preliminary data.</text>
</comment>
<dbReference type="EMBL" id="RSCL01000029">
    <property type="protein sequence ID" value="RUS98453.1"/>
    <property type="molecule type" value="Genomic_DNA"/>
</dbReference>
<dbReference type="Proteomes" id="UP000271624">
    <property type="component" value="Unassembled WGS sequence"/>
</dbReference>
<accession>A0A433UX86</accession>
<keyword evidence="1" id="KW-0472">Membrane</keyword>
<name>A0A433UX86_9CYAN</name>
<keyword evidence="1" id="KW-0812">Transmembrane</keyword>
<dbReference type="RefSeq" id="WP_127086140.1">
    <property type="nucleotide sequence ID" value="NZ_RSCL01000029.1"/>
</dbReference>
<feature type="transmembrane region" description="Helical" evidence="1">
    <location>
        <begin position="196"/>
        <end position="217"/>
    </location>
</feature>
<feature type="transmembrane region" description="Helical" evidence="1">
    <location>
        <begin position="411"/>
        <end position="427"/>
    </location>
</feature>
<keyword evidence="4" id="KW-1185">Reference proteome</keyword>
<feature type="domain" description="DUF2157" evidence="2">
    <location>
        <begin position="17"/>
        <end position="168"/>
    </location>
</feature>
<organism evidence="3 4">
    <name type="scientific">Dulcicalothrix desertica PCC 7102</name>
    <dbReference type="NCBI Taxonomy" id="232991"/>
    <lineage>
        <taxon>Bacteria</taxon>
        <taxon>Bacillati</taxon>
        <taxon>Cyanobacteriota</taxon>
        <taxon>Cyanophyceae</taxon>
        <taxon>Nostocales</taxon>
        <taxon>Calotrichaceae</taxon>
        <taxon>Dulcicalothrix</taxon>
    </lineage>
</organism>
<reference evidence="3" key="1">
    <citation type="submission" date="2018-12" db="EMBL/GenBank/DDBJ databases">
        <authorList>
            <person name="Will S."/>
            <person name="Neumann-Schaal M."/>
            <person name="Henke P."/>
        </authorList>
    </citation>
    <scope>NUCLEOTIDE SEQUENCE</scope>
    <source>
        <strain evidence="3">PCC 7102</strain>
    </source>
</reference>
<feature type="transmembrane region" description="Helical" evidence="1">
    <location>
        <begin position="79"/>
        <end position="98"/>
    </location>
</feature>
<feature type="transmembrane region" description="Helical" evidence="1">
    <location>
        <begin position="168"/>
        <end position="184"/>
    </location>
</feature>
<keyword evidence="1" id="KW-1133">Transmembrane helix</keyword>
<dbReference type="AlphaFoldDB" id="A0A433UX86"/>
<feature type="transmembrane region" description="Helical" evidence="1">
    <location>
        <begin position="50"/>
        <end position="73"/>
    </location>
</feature>
<feature type="transmembrane region" description="Helical" evidence="1">
    <location>
        <begin position="119"/>
        <end position="138"/>
    </location>
</feature>
<feature type="transmembrane region" description="Helical" evidence="1">
    <location>
        <begin position="328"/>
        <end position="348"/>
    </location>
</feature>
<sequence length="459" mass="52507">MLLDNFRAKLRNSLQVWRDAGIINDVQYQQITQYQANLEQTVQNRSAKTVIVLASILIVTGAITFIAAIEQVVTREIKVLLLLSLLAASNITGFYLWQQPIKAQLEGKPVFRKYILGKSLLILNALLLGVNLSVIAQLFHINQANYELLLMWGAGVTLMAYSYEEQTLAIFGLVIVLVCYLIFSNELPYLNNDVNWIVIILQHIPLLLWVVFVPLAIWCKSRTCFILTAIAFTLTLLFNIKPLQYLNTTNNFSWLAAFAFVLPPALLWSYDDLLFPKVSKRYFQRVARNLALACLCIFFYILGFNYHWQAPDLTLSYIKPVNVSLNNAASIDIAFLSVIAVTQWLFLIQQKFSWKNLVILSWIVICGLAPFLNYLYIDIPDVSVILFNAMNILFCLLLIRHAMQKRERKEFWGGVLILTLLVLTRMYEYQTDLLFGSLVLTFCGLAVIGTGTWFESRIK</sequence>
<gene>
    <name evidence="3" type="ORF">DSM106972_080820</name>
</gene>
<evidence type="ECO:0000313" key="4">
    <source>
        <dbReference type="Proteomes" id="UP000271624"/>
    </source>
</evidence>
<feature type="transmembrane region" description="Helical" evidence="1">
    <location>
        <begin position="224"/>
        <end position="240"/>
    </location>
</feature>
<protein>
    <recommendedName>
        <fullName evidence="2">DUF2157 domain-containing protein</fullName>
    </recommendedName>
</protein>
<dbReference type="InterPro" id="IPR018677">
    <property type="entry name" value="DUF2157"/>
</dbReference>
<feature type="transmembrane region" description="Helical" evidence="1">
    <location>
        <begin position="357"/>
        <end position="376"/>
    </location>
</feature>
<dbReference type="OrthoDB" id="502986at2"/>
<evidence type="ECO:0000313" key="3">
    <source>
        <dbReference type="EMBL" id="RUS98453.1"/>
    </source>
</evidence>